<dbReference type="InterPro" id="IPR001007">
    <property type="entry name" value="VWF_dom"/>
</dbReference>
<dbReference type="InterPro" id="IPR050780">
    <property type="entry name" value="Mucin_vWF_Thrombospondin_sf"/>
</dbReference>
<dbReference type="InterPro" id="IPR014853">
    <property type="entry name" value="VWF/SSPO/ZAN-like_Cys-rich_dom"/>
</dbReference>
<keyword evidence="20" id="KW-0186">Copper</keyword>
<dbReference type="SMART" id="SM00215">
    <property type="entry name" value="VWC_out"/>
    <property type="match status" value="1"/>
</dbReference>
<keyword evidence="22" id="KW-0472">Membrane</keyword>
<keyword evidence="10" id="KW-0349">Heme</keyword>
<comment type="catalytic activity">
    <reaction evidence="25">
        <text>an organic molecule + reduced [NADPH--hemoprotein reductase] + O2 = an alcohol + oxidized [NADPH--hemoprotein reductase] + H2O + H(+)</text>
        <dbReference type="Rhea" id="RHEA:17149"/>
        <dbReference type="Rhea" id="RHEA-COMP:11964"/>
        <dbReference type="Rhea" id="RHEA-COMP:11965"/>
        <dbReference type="ChEBI" id="CHEBI:15377"/>
        <dbReference type="ChEBI" id="CHEBI:15378"/>
        <dbReference type="ChEBI" id="CHEBI:15379"/>
        <dbReference type="ChEBI" id="CHEBI:30879"/>
        <dbReference type="ChEBI" id="CHEBI:57618"/>
        <dbReference type="ChEBI" id="CHEBI:58210"/>
        <dbReference type="ChEBI" id="CHEBI:142491"/>
        <dbReference type="EC" id="1.14.14.1"/>
    </reaction>
</comment>
<evidence type="ECO:0000256" key="3">
    <source>
        <dbReference type="ARBA" id="ARBA00004239"/>
    </source>
</evidence>
<dbReference type="CDD" id="cd00112">
    <property type="entry name" value="LDLa"/>
    <property type="match status" value="1"/>
</dbReference>
<organism evidence="32 33">
    <name type="scientific">Manduca sexta</name>
    <name type="common">Tobacco hawkmoth</name>
    <name type="synonym">Tobacco hornworm</name>
    <dbReference type="NCBI Taxonomy" id="7130"/>
    <lineage>
        <taxon>Eukaryota</taxon>
        <taxon>Metazoa</taxon>
        <taxon>Ecdysozoa</taxon>
        <taxon>Arthropoda</taxon>
        <taxon>Hexapoda</taxon>
        <taxon>Insecta</taxon>
        <taxon>Pterygota</taxon>
        <taxon>Neoptera</taxon>
        <taxon>Endopterygota</taxon>
        <taxon>Lepidoptera</taxon>
        <taxon>Glossata</taxon>
        <taxon>Ditrysia</taxon>
        <taxon>Bombycoidea</taxon>
        <taxon>Sphingidae</taxon>
        <taxon>Sphinginae</taxon>
        <taxon>Sphingini</taxon>
        <taxon>Manduca</taxon>
    </lineage>
</organism>
<dbReference type="InterPro" id="IPR002172">
    <property type="entry name" value="LDrepeatLR_classA_rpt"/>
</dbReference>
<keyword evidence="12" id="KW-0479">Metal-binding</keyword>
<keyword evidence="21" id="KW-0503">Monooxygenase</keyword>
<dbReference type="SMART" id="SM00494">
    <property type="entry name" value="ChtBD2"/>
    <property type="match status" value="2"/>
</dbReference>
<comment type="similarity">
    <text evidence="7">Belongs to the cytochrome P450 family.</text>
</comment>
<feature type="disulfide bond" evidence="26">
    <location>
        <begin position="57"/>
        <end position="66"/>
    </location>
</feature>
<evidence type="ECO:0000256" key="16">
    <source>
        <dbReference type="ARBA" id="ARBA00022848"/>
    </source>
</evidence>
<evidence type="ECO:0000256" key="23">
    <source>
        <dbReference type="ARBA" id="ARBA00023157"/>
    </source>
</evidence>
<evidence type="ECO:0000259" key="31">
    <source>
        <dbReference type="PROSITE" id="PS51233"/>
    </source>
</evidence>
<dbReference type="PROSITE" id="PS00022">
    <property type="entry name" value="EGF_1"/>
    <property type="match status" value="1"/>
</dbReference>
<evidence type="ECO:0000259" key="28">
    <source>
        <dbReference type="PROSITE" id="PS50022"/>
    </source>
</evidence>
<dbReference type="GO" id="GO:0016712">
    <property type="term" value="F:oxidoreductase activity, acting on paired donors, with incorporation or reduction of molecular oxygen, reduced flavin or flavoprotein as one donor, and incorporation of one atom of oxygen"/>
    <property type="evidence" value="ECO:0007669"/>
    <property type="project" value="UniProtKB-EC"/>
</dbReference>
<name>A0A921ZQQ0_MANSE</name>
<dbReference type="Pfam" id="PF13330">
    <property type="entry name" value="Mucin2_WxxW"/>
    <property type="match status" value="1"/>
</dbReference>
<dbReference type="PROSITE" id="PS50940">
    <property type="entry name" value="CHIT_BIND_II"/>
    <property type="match status" value="1"/>
</dbReference>
<comment type="subcellular location">
    <subcellularLocation>
        <location evidence="4">Endoplasmic reticulum membrane</location>
        <topology evidence="4">Peripheral membrane protein</topology>
    </subcellularLocation>
    <subcellularLocation>
        <location evidence="2">Microsome membrane</location>
        <topology evidence="2">Peripheral membrane protein</topology>
    </subcellularLocation>
    <subcellularLocation>
        <location evidence="3">Secreted</location>
        <location evidence="3">Extracellular space</location>
    </subcellularLocation>
</comment>
<dbReference type="GO" id="GO:0005789">
    <property type="term" value="C:endoplasmic reticulum membrane"/>
    <property type="evidence" value="ECO:0007669"/>
    <property type="project" value="UniProtKB-SubCell"/>
</dbReference>
<evidence type="ECO:0000256" key="22">
    <source>
        <dbReference type="ARBA" id="ARBA00023136"/>
    </source>
</evidence>
<evidence type="ECO:0000256" key="9">
    <source>
        <dbReference type="ARBA" id="ARBA00022525"/>
    </source>
</evidence>
<dbReference type="EMBL" id="JH668823">
    <property type="protein sequence ID" value="KAG6462226.1"/>
    <property type="molecule type" value="Genomic_DNA"/>
</dbReference>
<evidence type="ECO:0000256" key="13">
    <source>
        <dbReference type="ARBA" id="ARBA00022729"/>
    </source>
</evidence>
<dbReference type="PROSITE" id="PS50026">
    <property type="entry name" value="EGF_3"/>
    <property type="match status" value="1"/>
</dbReference>
<dbReference type="InterPro" id="IPR025155">
    <property type="entry name" value="WxxW_domain"/>
</dbReference>
<evidence type="ECO:0000256" key="1">
    <source>
        <dbReference type="ARBA" id="ARBA00001971"/>
    </source>
</evidence>
<evidence type="ECO:0000256" key="8">
    <source>
        <dbReference type="ARBA" id="ARBA00012109"/>
    </source>
</evidence>
<comment type="cofactor">
    <cofactor evidence="1">
        <name>heme</name>
        <dbReference type="ChEBI" id="CHEBI:30413"/>
    </cofactor>
</comment>
<dbReference type="InterPro" id="IPR001128">
    <property type="entry name" value="Cyt_P450"/>
</dbReference>
<feature type="domain" description="Chitin-binding type-2" evidence="30">
    <location>
        <begin position="1440"/>
        <end position="1501"/>
    </location>
</feature>
<dbReference type="Pfam" id="PF00754">
    <property type="entry name" value="F5_F8_type_C"/>
    <property type="match status" value="2"/>
</dbReference>
<evidence type="ECO:0000256" key="4">
    <source>
        <dbReference type="ARBA" id="ARBA00004406"/>
    </source>
</evidence>
<evidence type="ECO:0000256" key="25">
    <source>
        <dbReference type="ARBA" id="ARBA00047827"/>
    </source>
</evidence>
<dbReference type="GO" id="GO:0005506">
    <property type="term" value="F:iron ion binding"/>
    <property type="evidence" value="ECO:0007669"/>
    <property type="project" value="InterPro"/>
</dbReference>
<evidence type="ECO:0000256" key="14">
    <source>
        <dbReference type="ARBA" id="ARBA00022737"/>
    </source>
</evidence>
<dbReference type="Pfam" id="PF01607">
    <property type="entry name" value="CBM_14"/>
    <property type="match status" value="1"/>
</dbReference>
<reference evidence="32" key="2">
    <citation type="submission" date="2020-12" db="EMBL/GenBank/DDBJ databases">
        <authorList>
            <person name="Kanost M."/>
        </authorList>
    </citation>
    <scope>NUCLEOTIDE SEQUENCE</scope>
</reference>
<keyword evidence="15" id="KW-0256">Endoplasmic reticulum</keyword>
<dbReference type="SMART" id="SM00216">
    <property type="entry name" value="VWD"/>
    <property type="match status" value="4"/>
</dbReference>
<dbReference type="PROSITE" id="PS00086">
    <property type="entry name" value="CYTOCHROME_P450"/>
    <property type="match status" value="1"/>
</dbReference>
<comment type="similarity">
    <text evidence="5">Belongs to the serine protease inhibitor-like (TIL domain-containing) family.</text>
</comment>
<feature type="disulfide bond" evidence="26">
    <location>
        <begin position="39"/>
        <end position="49"/>
    </location>
</feature>
<feature type="domain" description="VWFD" evidence="31">
    <location>
        <begin position="2755"/>
        <end position="2945"/>
    </location>
</feature>
<dbReference type="Pfam" id="PF23244">
    <property type="entry name" value="VWF"/>
    <property type="match status" value="1"/>
</dbReference>
<proteinExistence type="inferred from homology"/>
<dbReference type="GO" id="GO:0005576">
    <property type="term" value="C:extracellular region"/>
    <property type="evidence" value="ECO:0007669"/>
    <property type="project" value="UniProtKB-SubCell"/>
</dbReference>
<evidence type="ECO:0000256" key="10">
    <source>
        <dbReference type="ARBA" id="ARBA00022617"/>
    </source>
</evidence>
<evidence type="ECO:0000313" key="33">
    <source>
        <dbReference type="Proteomes" id="UP000791440"/>
    </source>
</evidence>
<dbReference type="InterPro" id="IPR001846">
    <property type="entry name" value="VWF_type-D"/>
</dbReference>
<dbReference type="PANTHER" id="PTHR11339">
    <property type="entry name" value="EXTRACELLULAR MATRIX GLYCOPROTEIN RELATED"/>
    <property type="match status" value="1"/>
</dbReference>
<feature type="domain" description="EGF-like" evidence="29">
    <location>
        <begin position="36"/>
        <end position="67"/>
    </location>
</feature>
<feature type="domain" description="F5/8 type C" evidence="28">
    <location>
        <begin position="1836"/>
        <end position="1975"/>
    </location>
</feature>
<dbReference type="InterPro" id="IPR017972">
    <property type="entry name" value="Cyt_P450_CS"/>
</dbReference>
<evidence type="ECO:0000256" key="12">
    <source>
        <dbReference type="ARBA" id="ARBA00022723"/>
    </source>
</evidence>
<dbReference type="SMART" id="SM00832">
    <property type="entry name" value="C8"/>
    <property type="match status" value="3"/>
</dbReference>
<accession>A0A921ZQQ0</accession>
<dbReference type="CDD" id="cd00057">
    <property type="entry name" value="FA58C"/>
    <property type="match status" value="2"/>
</dbReference>
<dbReference type="InterPro" id="IPR000742">
    <property type="entry name" value="EGF"/>
</dbReference>
<dbReference type="FunFam" id="2.10.25.10:FF:000055">
    <property type="entry name" value="alpha-tectorin isoform X1"/>
    <property type="match status" value="1"/>
</dbReference>
<evidence type="ECO:0000259" key="30">
    <source>
        <dbReference type="PROSITE" id="PS50940"/>
    </source>
</evidence>
<feature type="domain" description="VWFD" evidence="31">
    <location>
        <begin position="172"/>
        <end position="352"/>
    </location>
</feature>
<keyword evidence="16" id="KW-0492">Microsome</keyword>
<dbReference type="PANTHER" id="PTHR11339:SF386">
    <property type="entry name" value="HEMOLECTIN, ISOFORM A"/>
    <property type="match status" value="1"/>
</dbReference>
<evidence type="ECO:0000256" key="7">
    <source>
        <dbReference type="ARBA" id="ARBA00010617"/>
    </source>
</evidence>
<dbReference type="GO" id="GO:0004867">
    <property type="term" value="F:serine-type endopeptidase inhibitor activity"/>
    <property type="evidence" value="ECO:0007669"/>
    <property type="project" value="UniProtKB-KW"/>
</dbReference>
<dbReference type="InterPro" id="IPR002919">
    <property type="entry name" value="TIL_dom"/>
</dbReference>
<evidence type="ECO:0000256" key="21">
    <source>
        <dbReference type="ARBA" id="ARBA00023033"/>
    </source>
</evidence>
<dbReference type="EC" id="1.14.14.1" evidence="8"/>
<keyword evidence="18" id="KW-0560">Oxidoreductase</keyword>
<dbReference type="Pfam" id="PF00094">
    <property type="entry name" value="VWD"/>
    <property type="match status" value="4"/>
</dbReference>
<dbReference type="PROSITE" id="PS01285">
    <property type="entry name" value="FA58C_1"/>
    <property type="match status" value="1"/>
</dbReference>
<keyword evidence="9" id="KW-0964">Secreted</keyword>
<dbReference type="Pfam" id="PF00067">
    <property type="entry name" value="p450"/>
    <property type="match status" value="1"/>
</dbReference>
<dbReference type="PROSITE" id="PS01286">
    <property type="entry name" value="FA58C_2"/>
    <property type="match status" value="1"/>
</dbReference>
<evidence type="ECO:0000256" key="5">
    <source>
        <dbReference type="ARBA" id="ARBA00007611"/>
    </source>
</evidence>
<evidence type="ECO:0000256" key="19">
    <source>
        <dbReference type="ARBA" id="ARBA00023004"/>
    </source>
</evidence>
<comment type="similarity">
    <text evidence="6">Belongs to the thrombospondin family.</text>
</comment>
<dbReference type="Proteomes" id="UP000791440">
    <property type="component" value="Unassembled WGS sequence"/>
</dbReference>
<keyword evidence="13" id="KW-0732">Signal</keyword>
<evidence type="ECO:0000256" key="18">
    <source>
        <dbReference type="ARBA" id="ARBA00023002"/>
    </source>
</evidence>
<keyword evidence="19" id="KW-0408">Iron</keyword>
<feature type="domain" description="VWFD" evidence="31">
    <location>
        <begin position="542"/>
        <end position="724"/>
    </location>
</feature>
<dbReference type="CDD" id="cd19941">
    <property type="entry name" value="TIL"/>
    <property type="match status" value="5"/>
</dbReference>
<keyword evidence="26" id="KW-0245">EGF-like domain</keyword>
<dbReference type="InterPro" id="IPR000421">
    <property type="entry name" value="FA58C"/>
</dbReference>
<dbReference type="GO" id="GO:0020037">
    <property type="term" value="F:heme binding"/>
    <property type="evidence" value="ECO:0007669"/>
    <property type="project" value="InterPro"/>
</dbReference>
<evidence type="ECO:0000313" key="32">
    <source>
        <dbReference type="EMBL" id="KAG6462226.1"/>
    </source>
</evidence>
<dbReference type="PROSITE" id="PS50022">
    <property type="entry name" value="FA58C_3"/>
    <property type="match status" value="2"/>
</dbReference>
<keyword evidence="11" id="KW-0646">Protease inhibitor</keyword>
<dbReference type="Pfam" id="PF08742">
    <property type="entry name" value="C8"/>
    <property type="match status" value="4"/>
</dbReference>
<feature type="domain" description="VWFD" evidence="31">
    <location>
        <begin position="947"/>
        <end position="1118"/>
    </location>
</feature>
<comment type="caution">
    <text evidence="32">The sequence shown here is derived from an EMBL/GenBank/DDBJ whole genome shotgun (WGS) entry which is preliminary data.</text>
</comment>
<evidence type="ECO:0000259" key="29">
    <source>
        <dbReference type="PROSITE" id="PS50026"/>
    </source>
</evidence>
<evidence type="ECO:0000256" key="26">
    <source>
        <dbReference type="PROSITE-ProRule" id="PRU00076"/>
    </source>
</evidence>
<dbReference type="SMART" id="SM00181">
    <property type="entry name" value="EGF"/>
    <property type="match status" value="1"/>
</dbReference>
<feature type="region of interest" description="Disordered" evidence="27">
    <location>
        <begin position="1318"/>
        <end position="1339"/>
    </location>
</feature>
<dbReference type="FunFam" id="1.10.630.10:FF:000042">
    <property type="entry name" value="Cytochrome P450"/>
    <property type="match status" value="1"/>
</dbReference>
<evidence type="ECO:0000256" key="2">
    <source>
        <dbReference type="ARBA" id="ARBA00004174"/>
    </source>
</evidence>
<keyword evidence="23 26" id="KW-1015">Disulfide bond</keyword>
<dbReference type="GO" id="GO:0008061">
    <property type="term" value="F:chitin binding"/>
    <property type="evidence" value="ECO:0007669"/>
    <property type="project" value="InterPro"/>
</dbReference>
<keyword evidence="14" id="KW-0677">Repeat</keyword>
<dbReference type="SMART" id="SM00231">
    <property type="entry name" value="FA58C"/>
    <property type="match status" value="2"/>
</dbReference>
<dbReference type="PROSITE" id="PS51233">
    <property type="entry name" value="VWFD"/>
    <property type="match status" value="4"/>
</dbReference>
<evidence type="ECO:0000256" key="11">
    <source>
        <dbReference type="ARBA" id="ARBA00022690"/>
    </source>
</evidence>
<evidence type="ECO:0000256" key="20">
    <source>
        <dbReference type="ARBA" id="ARBA00023008"/>
    </source>
</evidence>
<evidence type="ECO:0000256" key="27">
    <source>
        <dbReference type="SAM" id="MobiDB-lite"/>
    </source>
</evidence>
<feature type="domain" description="F5/8 type C" evidence="28">
    <location>
        <begin position="1674"/>
        <end position="1813"/>
    </location>
</feature>
<dbReference type="CDD" id="cd11056">
    <property type="entry name" value="CYP6-like"/>
    <property type="match status" value="1"/>
</dbReference>
<dbReference type="Pfam" id="PF01826">
    <property type="entry name" value="TIL"/>
    <property type="match status" value="1"/>
</dbReference>
<sequence length="3101" mass="343979">MEGYRFIDGSTVANMRCTDGQWTPTRADFTSIPDCEPECNPPCLNGGVCLALNTCQCPSDYRGPQCQYGSTYSTPPAEVYTCTYASGIYQPQPIPHCVFSEYLIIIRFEVKIGWNVLTDDVVIITPSNQISTHRTDIHTDTSSESHNVTSTQVIDTLRNTKYPHTYAESQKKVQVIVQDLTPKGGTSNIIYCRALFESPCQHVLVQDSKEHKFKIAVKHGDCKTPVNCPSELTIYLEDKPYILAVGEDGSVVFRTTRRLIPIPASLPGIRVAMPSDYIQVNLDNMGVTIKWDMNNIVVIEGTVVLWNNTEGLCGRLDGNPENDLVTKDGNIAKTKAVLASSWQINKIGDLCDSNPTETSACASKSDDDMKRAMQFCTKIFTKEKFRKCSKVMDVSMLLEACQWDYCACTTSLSPEECACSTVSVYAKECLRHGVEEMKNWRDADTCPISCPDGKLYKSCGPDVQPSCAFPSPPNKADNSSCVEGCFCPEGLLLEGGRCIPKSECPCRLRNKSFKPGTVLPKDCNTCTCQAGEWTCTQVPCGARCSAVGDPHYTTFDGLRYNFMGRCTYTLFNSGDVNIEVENIACSGAITEAMNLAPYTAEGKPSCTKAVSLSYNGVNIHLKQGGFVLANGKEISTLPVVIGDIRIRAASSLFLIVQLPNKVDLWWDGNTRVFVDVPPDFHDKTKGLCGTFNLNQKDDFLTPENDVEQSVLAFANKWKTREFCLDVDTKEPEHPCKANVENKEAAEKYCSKLKSKLFESCHWYVDVEPYYESCLYDMCACAGDVTRCLCPILGDYAMACAKAGVMVQWRYNVKECELSCTGGQEYTVCADSCLRKCSDTALAASGTCKPSSVRRQRGVRASGTLPLLSQRTAVQCRVQRSQSGKARKRTLNMHLPPSSTTAECRPGCQCKKGYVLETVSKKCVLATECPCHHGGRSYPDGHVMQEECNKCAWGDSHVTSFDGTDYDFEGVCTYLLAKGVMDGNDGFDVEIQNVPCGTTGATCSKSVTLKVGGGGNEEIVSLTKNAPIPDISKLKRIKLRIAGIYVFLDVPSLGMSLQWDRELRVYVKIDSMWQNRVKGLCGNYNGDMRDDFQTPSGGGMAESSALIFADSWKLKPTCPKPQPAIDHCKQRPERREWAQETCGALKRYPLSLCHAEVPVGAFVQRCERDACACDAGGDCACACAALAAYAHACSLRGLDLRWRTPQLCPMQCDEECSNYDPCVSACPVETCDNTLYYTEMKTNCEQDTCVEGCKPKKSCPEGTVYKNSSLTDCVPRAKCKPVCMTLEDGREILEGEVIEEDACHTCRCSKKHRVCTGQPCSTEPPHIGSTEPSSEKPHDEPLKCATGWTNWINRGPPETGPNGESIDNEPLPKPKELQIGSPMCKPDMMKKIECRTVEGHKEPKETGLDVECSLEKGLVCKEVGKACPDFEIRVFCECEVPEACVTSERPNDPHPTDCSKFYECAPHGPTLKDCAPGTLYNPVAMVCDWPAVVIPMRPECGVAATASTPTTVTLAATPSTPTTVEEEVPPSPVPSRCPPGKVYKPCAYPCDKLCDYFKRILSCVDGCVDESVANIECNFGSFWRDEQTCVPVHDCTCFRNGDIVRPHGVVHEGCVSCQCMDNELHCDSSHCPMIGSTHLPMMEYSPSVYPIYSPTPSTKAPVKIPITIPSSVGSTPYIDLMMGDQPLPDSSFSASSKASELFAPHNAKLFSRPTDVSAGSWNPQISDKNQYIQVELPSREPIYGVVMQGSPLFNQYVTSYEVLYGDDGHTFSTVDGPDGKSKQMFEPPIEAKVVRIHPLTWHDDIAVRMELIGCAELTTTTITTRHTTVTTLEPMQCTEPLGLASNLPLRQIDVSSNSDAKRYFKLDGERGWKPLYSTPGEWVMFDFTSPRNLTGITTKGGPSGWVTSYKVLYTSDLTTFNPIIDEDGKEKVFPANYDNDSAVTNEFRPPIHAQYLKILPLKWKGGMEMRVEPIGCFEPYAVTEMVPIREETTTFSPKTCEVCPGVQDVVDCDCKSPDAPYYDGENCVARNQCPCVESFMTNHDYWSKRNIKHDRPLPFFGNHLPNVLLRRSAVELGLEYYNKYKEEKIVGYYRGNTPELIIKDPDIIKQVLAQDFMHFYSRATLVKGHRKSLLYNLFLVNGDHWRLLRHRFSSAFSVSKIRAMFPLIEHCAEKLHKLSECLVDSNGDVYAWNLMARFSMEIIGSCGFGVDLDTIANKNDNFIKLANKFFDKTKLQTFMLNFDDVFNISSVIPGFYSVKKEFEKAIIDITMSVREQRNFKPSGRNDFMDILLEMEAMEKLEMESLFTKNPDGSPATVELEMDVYCIAAQVFVFLLAGFDTSAHVTSVLLHQLAYHQEIQRNIQKEIDEVLSRYDNKLCYDAVNEMSLLSMSLNESIRILPPAGINRRKCTKKYTIPGTNVTIDPGVTVFIPTQAIHLDPKYYDNPLEFRPERFSPEASKDRHRFVFMPFGEGPRKCPGNRLGQLQSMAGLASLLRSYNVEPSAATKREHTFKKSSFLIQIIEGGLPLRYPVGSTFRGTNCDECVCKLGGVTSCKPVKACECDNVICPTSKLCLPLEKWCDGLQDCPDDERDCTTTMATVTEAPVITTVAPTAAATQPSTTTTIAPSTTTKPEECPEVKCPPGYIISYATKSSYTRYATSDLPPPRPRVSYQRYYRGYKGGYGRGGYAKGGYAKGGYAKGGYSKGGLPPPPKPNQAFSLDKPDVDNTHLAVKKECVQFRCIPKLPPFVPPGATAPPVVCTVTTCPPGYTVKLERSKSASNMCPQYECVPPPERPVFCNMTGRTFNTFDGNEYKYDVCFHILARDNRFDAWLIILRKKCVQDGCQNELIVMQDDQLILVKPNMMIEYDNYEYTIEQTRKICFQKNSFDVDRLGDGVLKKLQGSVDGMCGAFDGNPRNDRQLPDGRLATTIDEFGRGWGKPGLPADACAPRITPPNQQREVWDLCKVITEEPLSQCAEVLNLNKWRHICLENVLECSQLVVNGSKRSHEECRCLFLEQMVAECLAAAKDLDVAAWRIMMDCPAECAAPLVHYDCYRKRCEPTCAGWGPARAACPAEEGQCFPGCYCPDGTLRRGDQCVVPADCLD</sequence>
<evidence type="ECO:0000256" key="6">
    <source>
        <dbReference type="ARBA" id="ARBA00009456"/>
    </source>
</evidence>
<evidence type="ECO:0000256" key="17">
    <source>
        <dbReference type="ARBA" id="ARBA00022900"/>
    </source>
</evidence>
<reference evidence="32" key="1">
    <citation type="journal article" date="2016" name="Insect Biochem. Mol. Biol.">
        <title>Multifaceted biological insights from a draft genome sequence of the tobacco hornworm moth, Manduca sexta.</title>
        <authorList>
            <person name="Kanost M.R."/>
            <person name="Arrese E.L."/>
            <person name="Cao X."/>
            <person name="Chen Y.R."/>
            <person name="Chellapilla S."/>
            <person name="Goldsmith M.R."/>
            <person name="Grosse-Wilde E."/>
            <person name="Heckel D.G."/>
            <person name="Herndon N."/>
            <person name="Jiang H."/>
            <person name="Papanicolaou A."/>
            <person name="Qu J."/>
            <person name="Soulages J.L."/>
            <person name="Vogel H."/>
            <person name="Walters J."/>
            <person name="Waterhouse R.M."/>
            <person name="Ahn S.J."/>
            <person name="Almeida F.C."/>
            <person name="An C."/>
            <person name="Aqrawi P."/>
            <person name="Bretschneider A."/>
            <person name="Bryant W.B."/>
            <person name="Bucks S."/>
            <person name="Chao H."/>
            <person name="Chevignon G."/>
            <person name="Christen J.M."/>
            <person name="Clarke D.F."/>
            <person name="Dittmer N.T."/>
            <person name="Ferguson L.C.F."/>
            <person name="Garavelou S."/>
            <person name="Gordon K.H.J."/>
            <person name="Gunaratna R.T."/>
            <person name="Han Y."/>
            <person name="Hauser F."/>
            <person name="He Y."/>
            <person name="Heidel-Fischer H."/>
            <person name="Hirsh A."/>
            <person name="Hu Y."/>
            <person name="Jiang H."/>
            <person name="Kalra D."/>
            <person name="Klinner C."/>
            <person name="Konig C."/>
            <person name="Kovar C."/>
            <person name="Kroll A.R."/>
            <person name="Kuwar S.S."/>
            <person name="Lee S.L."/>
            <person name="Lehman R."/>
            <person name="Li K."/>
            <person name="Li Z."/>
            <person name="Liang H."/>
            <person name="Lovelace S."/>
            <person name="Lu Z."/>
            <person name="Mansfield J.H."/>
            <person name="McCulloch K.J."/>
            <person name="Mathew T."/>
            <person name="Morton B."/>
            <person name="Muzny D.M."/>
            <person name="Neunemann D."/>
            <person name="Ongeri F."/>
            <person name="Pauchet Y."/>
            <person name="Pu L.L."/>
            <person name="Pyrousis I."/>
            <person name="Rao X.J."/>
            <person name="Redding A."/>
            <person name="Roesel C."/>
            <person name="Sanchez-Gracia A."/>
            <person name="Schaack S."/>
            <person name="Shukla A."/>
            <person name="Tetreau G."/>
            <person name="Wang Y."/>
            <person name="Xiong G.H."/>
            <person name="Traut W."/>
            <person name="Walsh T.K."/>
            <person name="Worley K.C."/>
            <person name="Wu D."/>
            <person name="Wu W."/>
            <person name="Wu Y.Q."/>
            <person name="Zhang X."/>
            <person name="Zou Z."/>
            <person name="Zucker H."/>
            <person name="Briscoe A.D."/>
            <person name="Burmester T."/>
            <person name="Clem R.J."/>
            <person name="Feyereisen R."/>
            <person name="Grimmelikhuijzen C.J.P."/>
            <person name="Hamodrakas S.J."/>
            <person name="Hansson B.S."/>
            <person name="Huguet E."/>
            <person name="Jermiin L.S."/>
            <person name="Lan Q."/>
            <person name="Lehman H.K."/>
            <person name="Lorenzen M."/>
            <person name="Merzendorfer H."/>
            <person name="Michalopoulos I."/>
            <person name="Morton D.B."/>
            <person name="Muthukrishnan S."/>
            <person name="Oakeshott J.G."/>
            <person name="Palmer W."/>
            <person name="Park Y."/>
            <person name="Passarelli A.L."/>
            <person name="Rozas J."/>
            <person name="Schwartz L.M."/>
            <person name="Smith W."/>
            <person name="Southgate A."/>
            <person name="Vilcinskas A."/>
            <person name="Vogt R."/>
            <person name="Wang P."/>
            <person name="Werren J."/>
            <person name="Yu X.Q."/>
            <person name="Zhou J.J."/>
            <person name="Brown S.J."/>
            <person name="Scherer S.E."/>
            <person name="Richards S."/>
            <person name="Blissard G.W."/>
        </authorList>
    </citation>
    <scope>NUCLEOTIDE SEQUENCE</scope>
</reference>
<evidence type="ECO:0000256" key="24">
    <source>
        <dbReference type="ARBA" id="ARBA00023180"/>
    </source>
</evidence>
<protein>
    <recommendedName>
        <fullName evidence="8">unspecific monooxygenase</fullName>
        <ecNumber evidence="8">1.14.14.1</ecNumber>
    </recommendedName>
</protein>
<keyword evidence="33" id="KW-1185">Reference proteome</keyword>
<gene>
    <name evidence="32" type="ORF">O3G_MSEX013128</name>
</gene>
<comment type="caution">
    <text evidence="26">Lacks conserved residue(s) required for the propagation of feature annotation.</text>
</comment>
<evidence type="ECO:0000256" key="15">
    <source>
        <dbReference type="ARBA" id="ARBA00022824"/>
    </source>
</evidence>
<dbReference type="InterPro" id="IPR002557">
    <property type="entry name" value="Chitin-bd_dom"/>
</dbReference>
<keyword evidence="24" id="KW-0325">Glycoprotein</keyword>
<keyword evidence="17" id="KW-0722">Serine protease inhibitor</keyword>